<evidence type="ECO:0000313" key="1">
    <source>
        <dbReference type="EMBL" id="VEP18280.1"/>
    </source>
</evidence>
<name>A0A563W3Q4_9CYAN</name>
<dbReference type="Gene3D" id="1.25.40.10">
    <property type="entry name" value="Tetratricopeptide repeat domain"/>
    <property type="match status" value="1"/>
</dbReference>
<dbReference type="OrthoDB" id="2987317at2"/>
<keyword evidence="2" id="KW-1185">Reference proteome</keyword>
<gene>
    <name evidence="1" type="ORF">H1P_730021</name>
</gene>
<dbReference type="AlphaFoldDB" id="A0A563W3Q4"/>
<evidence type="ECO:0000313" key="2">
    <source>
        <dbReference type="Proteomes" id="UP000320055"/>
    </source>
</evidence>
<dbReference type="EMBL" id="CAACVJ010000680">
    <property type="protein sequence ID" value="VEP18280.1"/>
    <property type="molecule type" value="Genomic_DNA"/>
</dbReference>
<evidence type="ECO:0008006" key="3">
    <source>
        <dbReference type="Google" id="ProtNLM"/>
    </source>
</evidence>
<proteinExistence type="predicted"/>
<protein>
    <recommendedName>
        <fullName evidence="3">Tetratricopeptide repeat protein</fullName>
    </recommendedName>
</protein>
<sequence>MNYSFEQIRLQVESHNRQGNKETIIDLLTTYLKSDLKISEKAWCWWNLVDNLALLRRCREAVTQQKAYLDWAIDSHLNSQQILEVMNDGTQALCWLQIDCIDDWINIFNTLINNTKPNLENRLARFYYLRTAARILITTAKYDLATNLIKQLKKILLEDTNWEHNSWIKLEITAVELNLLEANNDINQALQITTQVKEQIETIERLQLANSSQISTLWHNNAAPLFRTELYSEAELMFRKAIASNPQNWCSLVFLAVCLQKQDKSKEESKQLLDKAASLTNKTDYEALLSRINT</sequence>
<organism evidence="1 2">
    <name type="scientific">Hyella patelloides LEGE 07179</name>
    <dbReference type="NCBI Taxonomy" id="945734"/>
    <lineage>
        <taxon>Bacteria</taxon>
        <taxon>Bacillati</taxon>
        <taxon>Cyanobacteriota</taxon>
        <taxon>Cyanophyceae</taxon>
        <taxon>Pleurocapsales</taxon>
        <taxon>Hyellaceae</taxon>
        <taxon>Hyella</taxon>
    </lineage>
</organism>
<dbReference type="Proteomes" id="UP000320055">
    <property type="component" value="Unassembled WGS sequence"/>
</dbReference>
<accession>A0A563W3Q4</accession>
<dbReference type="InterPro" id="IPR011990">
    <property type="entry name" value="TPR-like_helical_dom_sf"/>
</dbReference>
<reference evidence="1 2" key="1">
    <citation type="submission" date="2019-01" db="EMBL/GenBank/DDBJ databases">
        <authorList>
            <person name="Brito A."/>
        </authorList>
    </citation>
    <scope>NUCLEOTIDE SEQUENCE [LARGE SCALE GENOMIC DNA]</scope>
    <source>
        <strain evidence="1">1</strain>
    </source>
</reference>
<dbReference type="RefSeq" id="WP_144867510.1">
    <property type="nucleotide sequence ID" value="NZ_LR213831.1"/>
</dbReference>
<dbReference type="SUPFAM" id="SSF48452">
    <property type="entry name" value="TPR-like"/>
    <property type="match status" value="1"/>
</dbReference>